<dbReference type="EMBL" id="JACHMJ010000001">
    <property type="protein sequence ID" value="MBB5845137.1"/>
    <property type="molecule type" value="Genomic_DNA"/>
</dbReference>
<proteinExistence type="predicted"/>
<evidence type="ECO:0008006" key="3">
    <source>
        <dbReference type="Google" id="ProtNLM"/>
    </source>
</evidence>
<keyword evidence="2" id="KW-1185">Reference proteome</keyword>
<gene>
    <name evidence="1" type="ORF">HD599_003460</name>
</gene>
<name>A0A841APL8_9MICO</name>
<dbReference type="RefSeq" id="WP_343062148.1">
    <property type="nucleotide sequence ID" value="NZ_JACHMJ010000001.1"/>
</dbReference>
<dbReference type="Pfam" id="PF11316">
    <property type="entry name" value="Rhamno_transf"/>
    <property type="match status" value="1"/>
</dbReference>
<organism evidence="1 2">
    <name type="scientific">Conyzicola lurida</name>
    <dbReference type="NCBI Taxonomy" id="1172621"/>
    <lineage>
        <taxon>Bacteria</taxon>
        <taxon>Bacillati</taxon>
        <taxon>Actinomycetota</taxon>
        <taxon>Actinomycetes</taxon>
        <taxon>Micrococcales</taxon>
        <taxon>Microbacteriaceae</taxon>
        <taxon>Conyzicola</taxon>
    </lineage>
</organism>
<dbReference type="Proteomes" id="UP000536685">
    <property type="component" value="Unassembled WGS sequence"/>
</dbReference>
<protein>
    <recommendedName>
        <fullName evidence="3">Rhamnosyltransferase</fullName>
    </recommendedName>
</protein>
<evidence type="ECO:0000313" key="1">
    <source>
        <dbReference type="EMBL" id="MBB5845137.1"/>
    </source>
</evidence>
<dbReference type="AlphaFoldDB" id="A0A841APL8"/>
<dbReference type="InterPro" id="IPR021466">
    <property type="entry name" value="Put_rhamnosyl_transferase"/>
</dbReference>
<accession>A0A841APL8</accession>
<evidence type="ECO:0000313" key="2">
    <source>
        <dbReference type="Proteomes" id="UP000536685"/>
    </source>
</evidence>
<sequence>MAIDQVLLTRFNLPSAGAESVVRAKEGWLVERAELFERYCLPAVRAQTHGDFHWIVYFDPQSPAWLLDRIRTRWAVGTFSPLFREEVSRADLLGDIERVVGVRGDLLLTTNVDNDDGLARDFTERLHAAAEARGQRAGRAAIYLVNGLIASGTDVYRRTDRSNAFCSVVEPWASAETCWVDWHTALGERMPVVEVRGAPAWLQVVHGSNVSNRVHGALTSPAPYRELFPGLLDEATEPGRLRSAVDLLGVRPARRVAEVARAAAKATALKLVGRSGLDSIKLRLARLRRAT</sequence>
<reference evidence="1 2" key="1">
    <citation type="submission" date="2020-08" db="EMBL/GenBank/DDBJ databases">
        <title>Sequencing the genomes of 1000 actinobacteria strains.</title>
        <authorList>
            <person name="Klenk H.-P."/>
        </authorList>
    </citation>
    <scope>NUCLEOTIDE SEQUENCE [LARGE SCALE GENOMIC DNA]</scope>
    <source>
        <strain evidence="1 2">DSM 105784</strain>
    </source>
</reference>
<comment type="caution">
    <text evidence="1">The sequence shown here is derived from an EMBL/GenBank/DDBJ whole genome shotgun (WGS) entry which is preliminary data.</text>
</comment>